<evidence type="ECO:0008006" key="4">
    <source>
        <dbReference type="Google" id="ProtNLM"/>
    </source>
</evidence>
<feature type="chain" id="PRO_5007469126" description="Capsule assembly Wzi family protein" evidence="1">
    <location>
        <begin position="24"/>
        <end position="483"/>
    </location>
</feature>
<dbReference type="Pfam" id="PF14052">
    <property type="entry name" value="Caps_assemb_Wzi"/>
    <property type="match status" value="1"/>
</dbReference>
<accession>A0A135ZZ39</accession>
<keyword evidence="3" id="KW-1185">Reference proteome</keyword>
<dbReference type="RefSeq" id="WP_157884341.1">
    <property type="nucleotide sequence ID" value="NZ_LSNE01000007.1"/>
</dbReference>
<dbReference type="OrthoDB" id="101884at2"/>
<dbReference type="Gene3D" id="2.40.160.130">
    <property type="entry name" value="Capsule assembly protein Wzi"/>
    <property type="match status" value="1"/>
</dbReference>
<evidence type="ECO:0000313" key="2">
    <source>
        <dbReference type="EMBL" id="KXI28140.1"/>
    </source>
</evidence>
<gene>
    <name evidence="2" type="ORF">AX660_17295</name>
</gene>
<dbReference type="STRING" id="1799789.AX660_17295"/>
<comment type="caution">
    <text evidence="2">The sequence shown here is derived from an EMBL/GenBank/DDBJ whole genome shotgun (WGS) entry which is preliminary data.</text>
</comment>
<dbReference type="EMBL" id="LSNE01000007">
    <property type="protein sequence ID" value="KXI28140.1"/>
    <property type="molecule type" value="Genomic_DNA"/>
</dbReference>
<dbReference type="InterPro" id="IPR026950">
    <property type="entry name" value="Caps_assemb_Wzi"/>
</dbReference>
<proteinExistence type="predicted"/>
<keyword evidence="1" id="KW-0732">Signal</keyword>
<feature type="signal peptide" evidence="1">
    <location>
        <begin position="1"/>
        <end position="23"/>
    </location>
</feature>
<evidence type="ECO:0000313" key="3">
    <source>
        <dbReference type="Proteomes" id="UP000070299"/>
    </source>
</evidence>
<protein>
    <recommendedName>
        <fullName evidence="4">Capsule assembly Wzi family protein</fullName>
    </recommendedName>
</protein>
<evidence type="ECO:0000256" key="1">
    <source>
        <dbReference type="SAM" id="SignalP"/>
    </source>
</evidence>
<reference evidence="3" key="1">
    <citation type="submission" date="2016-02" db="EMBL/GenBank/DDBJ databases">
        <authorList>
            <person name="Schultz-Johansen M."/>
            <person name="Glaring M.A."/>
            <person name="Bech P.K."/>
            <person name="Stougaard P."/>
        </authorList>
    </citation>
    <scope>NUCLEOTIDE SEQUENCE [LARGE SCALE GENOMIC DNA]</scope>
    <source>
        <strain evidence="3">S66</strain>
    </source>
</reference>
<dbReference type="AlphaFoldDB" id="A0A135ZZ39"/>
<dbReference type="Proteomes" id="UP000070299">
    <property type="component" value="Unassembled WGS sequence"/>
</dbReference>
<organism evidence="2 3">
    <name type="scientific">Paraglaciecola hydrolytica</name>
    <dbReference type="NCBI Taxonomy" id="1799789"/>
    <lineage>
        <taxon>Bacteria</taxon>
        <taxon>Pseudomonadati</taxon>
        <taxon>Pseudomonadota</taxon>
        <taxon>Gammaproteobacteria</taxon>
        <taxon>Alteromonadales</taxon>
        <taxon>Alteromonadaceae</taxon>
        <taxon>Paraglaciecola</taxon>
    </lineage>
</organism>
<name>A0A135ZZ39_9ALTE</name>
<dbReference type="InterPro" id="IPR038636">
    <property type="entry name" value="Wzi_sf"/>
</dbReference>
<sequence length="483" mass="53999">MLKRTSLLLTLGYLLVSVPNSHASPWIGTIEPQLQHDLQTLTEWGYIDAVTTSFPVPWKGIAEQLERLNESDLEPVAVIALQRLKHYLTQLKNEKKRTFITLYGATDKSRFTALDDNLATQAKLRFDTELYAGRWAANLAINYLPGGEKNLDHSFVAYQFGDWNLRLGSIDQWWGPATSSSLIMSNNARPIPAIALSRAQASKSKDSWLSFLGPWYFTTQLGQLESDRFIADAKLLMTRFNFKPVAELEIGASWLTMWGGEGQGNGLNDLWDVVSLGSECANQEESCQGNKKAIKGNHVAAVDFKYSFKLATVPLSIYGQLFAETRDAQKANLFGIATYFKGYRVYLESSDTTMTCSESHSAATNCVYEDNVYQSGLRYHNRAIGSTFDSDAEMQSIGVVKHYVDGDILQLSLKALDLNPDLQMPSPVVVDKAEKVHQLAGFYQTSLGKWRIKVGAQIEQSKFDNGDTAINKLLYTQFKYAIN</sequence>